<name>A0A6S6SWF6_9GAMM</name>
<keyword evidence="2 5" id="KW-0812">Transmembrane</keyword>
<evidence type="ECO:0000313" key="6">
    <source>
        <dbReference type="EMBL" id="CAA6814960.1"/>
    </source>
</evidence>
<feature type="transmembrane region" description="Helical" evidence="5">
    <location>
        <begin position="67"/>
        <end position="87"/>
    </location>
</feature>
<evidence type="ECO:0000256" key="3">
    <source>
        <dbReference type="ARBA" id="ARBA00022989"/>
    </source>
</evidence>
<feature type="transmembrane region" description="Helical" evidence="5">
    <location>
        <begin position="6"/>
        <end position="23"/>
    </location>
</feature>
<protein>
    <submittedName>
        <fullName evidence="6">Colicin V production protein</fullName>
    </submittedName>
</protein>
<sequence>MDLNYIDIGIVVLTLLSALVGFVRGFVREAISLTTWVAAIALAFIFAETLSAKLPFNISHDLARMGVSFLLIFIGVIVLGSIINYLFTKAISAIGLGAVDRVLGGAFGVLRGALIVTLAVLLLGLGLTPITEMDLWKTSQLIPHFSDAAEWLKESIPENVAEQIKALGERLGISAEDIPINSESAVTTPAKPE</sequence>
<dbReference type="AlphaFoldDB" id="A0A6S6SWF6"/>
<evidence type="ECO:0000256" key="4">
    <source>
        <dbReference type="ARBA" id="ARBA00023136"/>
    </source>
</evidence>
<feature type="transmembrane region" description="Helical" evidence="5">
    <location>
        <begin position="108"/>
        <end position="127"/>
    </location>
</feature>
<evidence type="ECO:0000256" key="1">
    <source>
        <dbReference type="ARBA" id="ARBA00004141"/>
    </source>
</evidence>
<organism evidence="6">
    <name type="scientific">uncultured Thiotrichaceae bacterium</name>
    <dbReference type="NCBI Taxonomy" id="298394"/>
    <lineage>
        <taxon>Bacteria</taxon>
        <taxon>Pseudomonadati</taxon>
        <taxon>Pseudomonadota</taxon>
        <taxon>Gammaproteobacteria</taxon>
        <taxon>Thiotrichales</taxon>
        <taxon>Thiotrichaceae</taxon>
        <taxon>environmental samples</taxon>
    </lineage>
</organism>
<evidence type="ECO:0000256" key="5">
    <source>
        <dbReference type="SAM" id="Phobius"/>
    </source>
</evidence>
<dbReference type="Pfam" id="PF02674">
    <property type="entry name" value="Colicin_V"/>
    <property type="match status" value="1"/>
</dbReference>
<reference evidence="6" key="1">
    <citation type="submission" date="2020-01" db="EMBL/GenBank/DDBJ databases">
        <authorList>
            <person name="Meier V. D."/>
            <person name="Meier V D."/>
        </authorList>
    </citation>
    <scope>NUCLEOTIDE SEQUENCE</scope>
    <source>
        <strain evidence="6">HLG_WM_MAG_07</strain>
    </source>
</reference>
<dbReference type="InterPro" id="IPR052719">
    <property type="entry name" value="CvpA-like"/>
</dbReference>
<dbReference type="EMBL" id="CACVAY010000071">
    <property type="protein sequence ID" value="CAA6814960.1"/>
    <property type="molecule type" value="Genomic_DNA"/>
</dbReference>
<evidence type="ECO:0000256" key="2">
    <source>
        <dbReference type="ARBA" id="ARBA00022692"/>
    </source>
</evidence>
<comment type="subcellular location">
    <subcellularLocation>
        <location evidence="1">Membrane</location>
        <topology evidence="1">Multi-pass membrane protein</topology>
    </subcellularLocation>
</comment>
<dbReference type="GO" id="GO:0009403">
    <property type="term" value="P:toxin biosynthetic process"/>
    <property type="evidence" value="ECO:0007669"/>
    <property type="project" value="InterPro"/>
</dbReference>
<gene>
    <name evidence="6" type="ORF">HELGO_WM4388</name>
</gene>
<keyword evidence="3 5" id="KW-1133">Transmembrane helix</keyword>
<dbReference type="InterPro" id="IPR003825">
    <property type="entry name" value="Colicin-V_CvpA"/>
</dbReference>
<keyword evidence="4 5" id="KW-0472">Membrane</keyword>
<proteinExistence type="predicted"/>
<dbReference type="PANTHER" id="PTHR36926:SF1">
    <property type="entry name" value="COLICIN V PRODUCTION PROTEIN"/>
    <property type="match status" value="1"/>
</dbReference>
<accession>A0A6S6SWF6</accession>
<feature type="transmembrane region" description="Helical" evidence="5">
    <location>
        <begin position="30"/>
        <end position="47"/>
    </location>
</feature>
<dbReference type="PANTHER" id="PTHR36926">
    <property type="entry name" value="COLICIN V PRODUCTION PROTEIN"/>
    <property type="match status" value="1"/>
</dbReference>
<dbReference type="GO" id="GO:0016020">
    <property type="term" value="C:membrane"/>
    <property type="evidence" value="ECO:0007669"/>
    <property type="project" value="UniProtKB-SubCell"/>
</dbReference>